<keyword evidence="1" id="KW-0966">Cell projection</keyword>
<keyword evidence="2" id="KW-1185">Reference proteome</keyword>
<evidence type="ECO:0000313" key="2">
    <source>
        <dbReference type="Proteomes" id="UP000639396"/>
    </source>
</evidence>
<sequence length="138" mass="15940">MNLSNCPQCGKVFVNNSYNICPACIREIEDHYRKCVEFLRKNRDSTLYELSEGTGVSVRLITRFIREGRIGAKDAPNLMLPCESCGELIKDGSICDNCRSKLSKDVRHLHEDERRRTDRNNHFGFGSTYMKDRDKFGK</sequence>
<dbReference type="Proteomes" id="UP000639396">
    <property type="component" value="Unassembled WGS sequence"/>
</dbReference>
<proteinExistence type="predicted"/>
<protein>
    <submittedName>
        <fullName evidence="1">Flagellar protein</fullName>
    </submittedName>
</protein>
<keyword evidence="1" id="KW-0969">Cilium</keyword>
<dbReference type="AlphaFoldDB" id="A0A927CCB7"/>
<dbReference type="EMBL" id="JACXJA010000021">
    <property type="protein sequence ID" value="MBD2863631.1"/>
    <property type="molecule type" value="Genomic_DNA"/>
</dbReference>
<accession>A0A927CCB7</accession>
<name>A0A927CCB7_9BACL</name>
<reference evidence="1" key="1">
    <citation type="submission" date="2020-09" db="EMBL/GenBank/DDBJ databases">
        <title>A novel bacterium of genus Paenibacillus, isolated from South China Sea.</title>
        <authorList>
            <person name="Huang H."/>
            <person name="Mo K."/>
            <person name="Hu Y."/>
        </authorList>
    </citation>
    <scope>NUCLEOTIDE SEQUENCE</scope>
    <source>
        <strain evidence="1">IB182363</strain>
    </source>
</reference>
<dbReference type="NCBIfam" id="TIGR03826">
    <property type="entry name" value="YvyF"/>
    <property type="match status" value="1"/>
</dbReference>
<keyword evidence="1" id="KW-0282">Flagellum</keyword>
<organism evidence="1 2">
    <name type="scientific">Paenibacillus oceani</name>
    <dbReference type="NCBI Taxonomy" id="2772510"/>
    <lineage>
        <taxon>Bacteria</taxon>
        <taxon>Bacillati</taxon>
        <taxon>Bacillota</taxon>
        <taxon>Bacilli</taxon>
        <taxon>Bacillales</taxon>
        <taxon>Paenibacillaceae</taxon>
        <taxon>Paenibacillus</taxon>
    </lineage>
</organism>
<dbReference type="RefSeq" id="WP_190929261.1">
    <property type="nucleotide sequence ID" value="NZ_JACXJA010000021.1"/>
</dbReference>
<dbReference type="InterPro" id="IPR022258">
    <property type="entry name" value="Flagellar_operon_YvyF"/>
</dbReference>
<comment type="caution">
    <text evidence="1">The sequence shown here is derived from an EMBL/GenBank/DDBJ whole genome shotgun (WGS) entry which is preliminary data.</text>
</comment>
<evidence type="ECO:0000313" key="1">
    <source>
        <dbReference type="EMBL" id="MBD2863631.1"/>
    </source>
</evidence>
<gene>
    <name evidence="1" type="ORF">IDH45_16685</name>
</gene>